<feature type="region of interest" description="Disordered" evidence="1">
    <location>
        <begin position="1"/>
        <end position="96"/>
    </location>
</feature>
<feature type="compositionally biased region" description="Low complexity" evidence="1">
    <location>
        <begin position="187"/>
        <end position="204"/>
    </location>
</feature>
<accession>A0A2Z7B2L0</accession>
<feature type="compositionally biased region" description="Basic and acidic residues" evidence="1">
    <location>
        <begin position="7"/>
        <end position="21"/>
    </location>
</feature>
<feature type="compositionally biased region" description="Basic and acidic residues" evidence="1">
    <location>
        <begin position="71"/>
        <end position="96"/>
    </location>
</feature>
<feature type="compositionally biased region" description="Acidic residues" evidence="1">
    <location>
        <begin position="60"/>
        <end position="70"/>
    </location>
</feature>
<gene>
    <name evidence="2" type="ORF">F511_40414</name>
</gene>
<evidence type="ECO:0000313" key="3">
    <source>
        <dbReference type="Proteomes" id="UP000250235"/>
    </source>
</evidence>
<protein>
    <submittedName>
        <fullName evidence="2">Uncharacterized protein</fullName>
    </submittedName>
</protein>
<evidence type="ECO:0000313" key="2">
    <source>
        <dbReference type="EMBL" id="KZV28542.1"/>
    </source>
</evidence>
<sequence length="331" mass="37333">MGNTDPRTQKHEKKYEIEHAEPLGSLGLNGVGDDPADVYIPTGVQTRKAPKRKLIFQKDSDEEATDDHEEEKEGTTKKEISVVDTEEKDKEESVEMETAEKKSKILILKDLILLLQRNWAEICIDVVQFSLFGHLQPVRSTYNTCIDIVAIDSVLSSETVPTSIFDAIQHGQSAEGFVDFFIQQISDSSSSSSSTSSSSSSSDSRMNFSEDLPQITMPTVIFPSTDFTESTAQLRASIDQIQLEQVHTRERVVELKYELSQKITKLELAFAQSTLRQDMVFRAQINYFRKEFAKALTTADKPLHNINGKINARYDEGIQKWFVPTGLLNDR</sequence>
<organism evidence="2 3">
    <name type="scientific">Dorcoceras hygrometricum</name>
    <dbReference type="NCBI Taxonomy" id="472368"/>
    <lineage>
        <taxon>Eukaryota</taxon>
        <taxon>Viridiplantae</taxon>
        <taxon>Streptophyta</taxon>
        <taxon>Embryophyta</taxon>
        <taxon>Tracheophyta</taxon>
        <taxon>Spermatophyta</taxon>
        <taxon>Magnoliopsida</taxon>
        <taxon>eudicotyledons</taxon>
        <taxon>Gunneridae</taxon>
        <taxon>Pentapetalae</taxon>
        <taxon>asterids</taxon>
        <taxon>lamiids</taxon>
        <taxon>Lamiales</taxon>
        <taxon>Gesneriaceae</taxon>
        <taxon>Didymocarpoideae</taxon>
        <taxon>Trichosporeae</taxon>
        <taxon>Loxocarpinae</taxon>
        <taxon>Dorcoceras</taxon>
    </lineage>
</organism>
<dbReference type="AlphaFoldDB" id="A0A2Z7B2L0"/>
<keyword evidence="3" id="KW-1185">Reference proteome</keyword>
<feature type="region of interest" description="Disordered" evidence="1">
    <location>
        <begin position="187"/>
        <end position="208"/>
    </location>
</feature>
<evidence type="ECO:0000256" key="1">
    <source>
        <dbReference type="SAM" id="MobiDB-lite"/>
    </source>
</evidence>
<dbReference type="Proteomes" id="UP000250235">
    <property type="component" value="Unassembled WGS sequence"/>
</dbReference>
<dbReference type="EMBL" id="KV010105">
    <property type="protein sequence ID" value="KZV28542.1"/>
    <property type="molecule type" value="Genomic_DNA"/>
</dbReference>
<name>A0A2Z7B2L0_9LAMI</name>
<proteinExistence type="predicted"/>
<reference evidence="2 3" key="1">
    <citation type="journal article" date="2015" name="Proc. Natl. Acad. Sci. U.S.A.">
        <title>The resurrection genome of Boea hygrometrica: A blueprint for survival of dehydration.</title>
        <authorList>
            <person name="Xiao L."/>
            <person name="Yang G."/>
            <person name="Zhang L."/>
            <person name="Yang X."/>
            <person name="Zhao S."/>
            <person name="Ji Z."/>
            <person name="Zhou Q."/>
            <person name="Hu M."/>
            <person name="Wang Y."/>
            <person name="Chen M."/>
            <person name="Xu Y."/>
            <person name="Jin H."/>
            <person name="Xiao X."/>
            <person name="Hu G."/>
            <person name="Bao F."/>
            <person name="Hu Y."/>
            <person name="Wan P."/>
            <person name="Li L."/>
            <person name="Deng X."/>
            <person name="Kuang T."/>
            <person name="Xiang C."/>
            <person name="Zhu J.K."/>
            <person name="Oliver M.J."/>
            <person name="He Y."/>
        </authorList>
    </citation>
    <scope>NUCLEOTIDE SEQUENCE [LARGE SCALE GENOMIC DNA]</scope>
    <source>
        <strain evidence="3">cv. XS01</strain>
    </source>
</reference>